<proteinExistence type="predicted"/>
<feature type="compositionally biased region" description="Polar residues" evidence="1">
    <location>
        <begin position="53"/>
        <end position="72"/>
    </location>
</feature>
<evidence type="ECO:0000256" key="1">
    <source>
        <dbReference type="SAM" id="MobiDB-lite"/>
    </source>
</evidence>
<dbReference type="EMBL" id="BAABKN010000005">
    <property type="protein sequence ID" value="GAA4726878.1"/>
    <property type="molecule type" value="Genomic_DNA"/>
</dbReference>
<protein>
    <submittedName>
        <fullName evidence="2">Uncharacterized protein</fullName>
    </submittedName>
</protein>
<reference evidence="3" key="1">
    <citation type="journal article" date="2019" name="Int. J. Syst. Evol. Microbiol.">
        <title>The Global Catalogue of Microorganisms (GCM) 10K type strain sequencing project: providing services to taxonomists for standard genome sequencing and annotation.</title>
        <authorList>
            <consortium name="The Broad Institute Genomics Platform"/>
            <consortium name="The Broad Institute Genome Sequencing Center for Infectious Disease"/>
            <person name="Wu L."/>
            <person name="Ma J."/>
        </authorList>
    </citation>
    <scope>NUCLEOTIDE SEQUENCE [LARGE SCALE GENOMIC DNA]</scope>
    <source>
        <strain evidence="3">JCM 18532</strain>
    </source>
</reference>
<dbReference type="Proteomes" id="UP001499882">
    <property type="component" value="Unassembled WGS sequence"/>
</dbReference>
<sequence length="95" mass="8950">MQAVLGRGGDAGLVLAAEGIGVSSVVRARLAVRGGRATGGESTCGEAGGGNATADQSASGDPGQDSTAAVSCESGSESALTAFARSCTSSGVRSS</sequence>
<feature type="compositionally biased region" description="Low complexity" evidence="1">
    <location>
        <begin position="36"/>
        <end position="45"/>
    </location>
</feature>
<feature type="region of interest" description="Disordered" evidence="1">
    <location>
        <begin position="36"/>
        <end position="72"/>
    </location>
</feature>
<name>A0ABP8YEF8_9ACTN</name>
<organism evidence="2 3">
    <name type="scientific">Nocardioides endophyticus</name>
    <dbReference type="NCBI Taxonomy" id="1353775"/>
    <lineage>
        <taxon>Bacteria</taxon>
        <taxon>Bacillati</taxon>
        <taxon>Actinomycetota</taxon>
        <taxon>Actinomycetes</taxon>
        <taxon>Propionibacteriales</taxon>
        <taxon>Nocardioidaceae</taxon>
        <taxon>Nocardioides</taxon>
    </lineage>
</organism>
<gene>
    <name evidence="2" type="ORF">GCM10023350_07090</name>
</gene>
<evidence type="ECO:0000313" key="2">
    <source>
        <dbReference type="EMBL" id="GAA4726878.1"/>
    </source>
</evidence>
<comment type="caution">
    <text evidence="2">The sequence shown here is derived from an EMBL/GenBank/DDBJ whole genome shotgun (WGS) entry which is preliminary data.</text>
</comment>
<keyword evidence="3" id="KW-1185">Reference proteome</keyword>
<accession>A0ABP8YEF8</accession>
<evidence type="ECO:0000313" key="3">
    <source>
        <dbReference type="Proteomes" id="UP001499882"/>
    </source>
</evidence>